<sequence>MAAFDFIADYSLFEDEEIHTRQDWEVSEFEALDYELFGFRKPDFEQPTSETTIINVDYNLNSPLTTDLVDHSLVNDFGLDPNDLIIGLKPKEREVKNEGRFFALMSWKLREYFVITEYLIKKYYLPLFGALTIADDYVTVVKKLLSSSSGQGLSDYSRVNYSNHLDYSAWNNHQRKEATDPVFRVMGQFFGLPNLFTRTHEFFQNSWIYFPDRADQILLRDDGTPYSPNNQYFWNGQAGGLEGLRQKGWTLLNLLMILRESKIRNTKVTVLAQGDNQVINTSYPIPGNKPLLPEILVRVQERLLFRYSRLLDLLVRELEDHSATVLEEILR</sequence>
<proteinExistence type="predicted"/>
<dbReference type="Proteomes" id="UP000821845">
    <property type="component" value="Chromosome 11"/>
</dbReference>
<comment type="caution">
    <text evidence="1">The sequence shown here is derived from an EMBL/GenBank/DDBJ whole genome shotgun (WGS) entry which is preliminary data.</text>
</comment>
<gene>
    <name evidence="1" type="ORF">HPB50_026275</name>
</gene>
<protein>
    <submittedName>
        <fullName evidence="1">Uncharacterized protein</fullName>
    </submittedName>
</protein>
<evidence type="ECO:0000313" key="2">
    <source>
        <dbReference type="Proteomes" id="UP000821845"/>
    </source>
</evidence>
<keyword evidence="2" id="KW-1185">Reference proteome</keyword>
<name>A0ACB7T4U9_HYAAI</name>
<dbReference type="EMBL" id="CM023491">
    <property type="protein sequence ID" value="KAH6941978.1"/>
    <property type="molecule type" value="Genomic_DNA"/>
</dbReference>
<accession>A0ACB7T4U9</accession>
<organism evidence="1 2">
    <name type="scientific">Hyalomma asiaticum</name>
    <name type="common">Tick</name>
    <dbReference type="NCBI Taxonomy" id="266040"/>
    <lineage>
        <taxon>Eukaryota</taxon>
        <taxon>Metazoa</taxon>
        <taxon>Ecdysozoa</taxon>
        <taxon>Arthropoda</taxon>
        <taxon>Chelicerata</taxon>
        <taxon>Arachnida</taxon>
        <taxon>Acari</taxon>
        <taxon>Parasitiformes</taxon>
        <taxon>Ixodida</taxon>
        <taxon>Ixodoidea</taxon>
        <taxon>Ixodidae</taxon>
        <taxon>Hyalomminae</taxon>
        <taxon>Hyalomma</taxon>
    </lineage>
</organism>
<evidence type="ECO:0000313" key="1">
    <source>
        <dbReference type="EMBL" id="KAH6941978.1"/>
    </source>
</evidence>
<reference evidence="1" key="1">
    <citation type="submission" date="2020-05" db="EMBL/GenBank/DDBJ databases">
        <title>Large-scale comparative analyses of tick genomes elucidate their genetic diversity and vector capacities.</title>
        <authorList>
            <person name="Jia N."/>
            <person name="Wang J."/>
            <person name="Shi W."/>
            <person name="Du L."/>
            <person name="Sun Y."/>
            <person name="Zhan W."/>
            <person name="Jiang J."/>
            <person name="Wang Q."/>
            <person name="Zhang B."/>
            <person name="Ji P."/>
            <person name="Sakyi L.B."/>
            <person name="Cui X."/>
            <person name="Yuan T."/>
            <person name="Jiang B."/>
            <person name="Yang W."/>
            <person name="Lam T.T.-Y."/>
            <person name="Chang Q."/>
            <person name="Ding S."/>
            <person name="Wang X."/>
            <person name="Zhu J."/>
            <person name="Ruan X."/>
            <person name="Zhao L."/>
            <person name="Wei J."/>
            <person name="Que T."/>
            <person name="Du C."/>
            <person name="Cheng J."/>
            <person name="Dai P."/>
            <person name="Han X."/>
            <person name="Huang E."/>
            <person name="Gao Y."/>
            <person name="Liu J."/>
            <person name="Shao H."/>
            <person name="Ye R."/>
            <person name="Li L."/>
            <person name="Wei W."/>
            <person name="Wang X."/>
            <person name="Wang C."/>
            <person name="Yang T."/>
            <person name="Huo Q."/>
            <person name="Li W."/>
            <person name="Guo W."/>
            <person name="Chen H."/>
            <person name="Zhou L."/>
            <person name="Ni X."/>
            <person name="Tian J."/>
            <person name="Zhou Y."/>
            <person name="Sheng Y."/>
            <person name="Liu T."/>
            <person name="Pan Y."/>
            <person name="Xia L."/>
            <person name="Li J."/>
            <person name="Zhao F."/>
            <person name="Cao W."/>
        </authorList>
    </citation>
    <scope>NUCLEOTIDE SEQUENCE</scope>
    <source>
        <strain evidence="1">Hyas-2018</strain>
    </source>
</reference>